<dbReference type="Pfam" id="PF00534">
    <property type="entry name" value="Glycos_transf_1"/>
    <property type="match status" value="1"/>
</dbReference>
<dbReference type="InterPro" id="IPR001296">
    <property type="entry name" value="Glyco_trans_1"/>
</dbReference>
<dbReference type="OrthoDB" id="118340at2"/>
<dbReference type="eggNOG" id="COG0438">
    <property type="taxonomic scope" value="Bacteria"/>
</dbReference>
<dbReference type="STRING" id="715226.ABI_03550"/>
<dbReference type="CDD" id="cd01635">
    <property type="entry name" value="Glycosyltransferase_GTB-type"/>
    <property type="match status" value="1"/>
</dbReference>
<reference evidence="3" key="1">
    <citation type="submission" date="2011-03" db="EMBL/GenBank/DDBJ databases">
        <title>Draft genome sequence of Brevundimonas diminuta.</title>
        <authorList>
            <person name="Brown P.J.B."/>
            <person name="Buechlein A."/>
            <person name="Hemmerich C."/>
            <person name="Brun Y.V."/>
        </authorList>
    </citation>
    <scope>NUCLEOTIDE SEQUENCE [LARGE SCALE GENOMIC DNA]</scope>
    <source>
        <strain evidence="3">C19</strain>
    </source>
</reference>
<dbReference type="HOGENOM" id="CLU_036861_1_0_5"/>
<keyword evidence="3" id="KW-1185">Reference proteome</keyword>
<sequence>MPGLRYLPLRYRLPLIHGGLNLLAHSRSNRWKKAGAVTPKPGPLVVSGFLTETLGIGRAGRMTAQALKTAGFAVVEHDLRPAFKHLLFQGAKLPGEGGVWLIHANAPECLVAFMAHSPETWTHRYRIGYWAWETPKAPADWVWIADYLHEVWVPSRFVHDAMVKAFIAGGRDDLVPRLRIMPHPAPQSVAIRYSDAQQKFGLDPDLCEVLCLFDTKSGAMRKNPWSVLEAWREAFPEPADHARLTLKVSDMSGDRESEHRLTRALAMRPDIRVLTERLSDADMDALLAASDVLISLHRSEGFGLTLAEAMASGVAVIATGWSGNIDFMNDRNSRLIPARMIALHDPDGPYCQVSGRPDQIWAEPDISAAAVALRDVTMDAVVRRDLIVAAQSDVRALDKPWQPEALRTLAFNLYLGARKS</sequence>
<gene>
    <name evidence="2" type="ORF">ABI_03550</name>
</gene>
<accession>F4QJ92</accession>
<protein>
    <submittedName>
        <fullName evidence="2">LpsE protein</fullName>
    </submittedName>
</protein>
<dbReference type="Gene3D" id="3.40.50.2000">
    <property type="entry name" value="Glycogen Phosphorylase B"/>
    <property type="match status" value="1"/>
</dbReference>
<organism evidence="2 3">
    <name type="scientific">Asticcacaulis biprosthecium C19</name>
    <dbReference type="NCBI Taxonomy" id="715226"/>
    <lineage>
        <taxon>Bacteria</taxon>
        <taxon>Pseudomonadati</taxon>
        <taxon>Pseudomonadota</taxon>
        <taxon>Alphaproteobacteria</taxon>
        <taxon>Caulobacterales</taxon>
        <taxon>Caulobacteraceae</taxon>
        <taxon>Asticcacaulis</taxon>
    </lineage>
</organism>
<dbReference type="PANTHER" id="PTHR46656">
    <property type="entry name" value="PUTATIVE-RELATED"/>
    <property type="match status" value="1"/>
</dbReference>
<dbReference type="PANTHER" id="PTHR46656:SF3">
    <property type="entry name" value="PUTATIVE-RELATED"/>
    <property type="match status" value="1"/>
</dbReference>
<dbReference type="EMBL" id="GL883077">
    <property type="protein sequence ID" value="EGF91923.1"/>
    <property type="molecule type" value="Genomic_DNA"/>
</dbReference>
<dbReference type="AlphaFoldDB" id="F4QJ92"/>
<evidence type="ECO:0000259" key="1">
    <source>
        <dbReference type="Pfam" id="PF00534"/>
    </source>
</evidence>
<proteinExistence type="predicted"/>
<feature type="domain" description="Glycosyl transferase family 1" evidence="1">
    <location>
        <begin position="222"/>
        <end position="332"/>
    </location>
</feature>
<evidence type="ECO:0000313" key="2">
    <source>
        <dbReference type="EMBL" id="EGF91923.1"/>
    </source>
</evidence>
<evidence type="ECO:0000313" key="3">
    <source>
        <dbReference type="Proteomes" id="UP000006512"/>
    </source>
</evidence>
<name>F4QJ92_9CAUL</name>
<dbReference type="RefSeq" id="WP_006271091.1">
    <property type="nucleotide sequence ID" value="NZ_GL883077.1"/>
</dbReference>
<dbReference type="Proteomes" id="UP000006512">
    <property type="component" value="Unassembled WGS sequence"/>
</dbReference>
<dbReference type="SUPFAM" id="SSF53756">
    <property type="entry name" value="UDP-Glycosyltransferase/glycogen phosphorylase"/>
    <property type="match status" value="1"/>
</dbReference>